<dbReference type="AlphaFoldDB" id="A0A0B7JHP3"/>
<evidence type="ECO:0000313" key="1">
    <source>
        <dbReference type="EMBL" id="CEO44169.1"/>
    </source>
</evidence>
<sequence>MPNLPSTLTSKLLLSKAAPWVELEHSTHQLQYRLCLIFSGSSSSGSFSPAILNEFLEGDL</sequence>
<dbReference type="EMBL" id="CDPU01000001">
    <property type="protein sequence ID" value="CEO44169.1"/>
    <property type="molecule type" value="Genomic_DNA"/>
</dbReference>
<proteinExistence type="predicted"/>
<name>A0A0B7JHP3_BIOOC</name>
<accession>A0A0B7JHP3</accession>
<organism evidence="1">
    <name type="scientific">Bionectria ochroleuca</name>
    <name type="common">Gliocladium roseum</name>
    <dbReference type="NCBI Taxonomy" id="29856"/>
    <lineage>
        <taxon>Eukaryota</taxon>
        <taxon>Fungi</taxon>
        <taxon>Dikarya</taxon>
        <taxon>Ascomycota</taxon>
        <taxon>Pezizomycotina</taxon>
        <taxon>Sordariomycetes</taxon>
        <taxon>Hypocreomycetidae</taxon>
        <taxon>Hypocreales</taxon>
        <taxon>Bionectriaceae</taxon>
        <taxon>Clonostachys</taxon>
    </lineage>
</organism>
<gene>
    <name evidence="1" type="ORF">BN869_000000224_1</name>
</gene>
<protein>
    <submittedName>
        <fullName evidence="1">Uncharacterized protein</fullName>
    </submittedName>
</protein>
<reference evidence="1" key="1">
    <citation type="submission" date="2015-01" db="EMBL/GenBank/DDBJ databases">
        <authorList>
            <person name="Durling Mikael"/>
        </authorList>
    </citation>
    <scope>NUCLEOTIDE SEQUENCE</scope>
</reference>